<proteinExistence type="predicted"/>
<evidence type="ECO:0000313" key="1">
    <source>
        <dbReference type="EMBL" id="KAG0142021.1"/>
    </source>
</evidence>
<dbReference type="Proteomes" id="UP000886653">
    <property type="component" value="Unassembled WGS sequence"/>
</dbReference>
<comment type="caution">
    <text evidence="1">The sequence shown here is derived from an EMBL/GenBank/DDBJ whole genome shotgun (WGS) entry which is preliminary data.</text>
</comment>
<dbReference type="AlphaFoldDB" id="A0A9P6NE59"/>
<organism evidence="1 2">
    <name type="scientific">Cronartium quercuum f. sp. fusiforme G11</name>
    <dbReference type="NCBI Taxonomy" id="708437"/>
    <lineage>
        <taxon>Eukaryota</taxon>
        <taxon>Fungi</taxon>
        <taxon>Dikarya</taxon>
        <taxon>Basidiomycota</taxon>
        <taxon>Pucciniomycotina</taxon>
        <taxon>Pucciniomycetes</taxon>
        <taxon>Pucciniales</taxon>
        <taxon>Coleosporiaceae</taxon>
        <taxon>Cronartium</taxon>
    </lineage>
</organism>
<dbReference type="EMBL" id="MU167363">
    <property type="protein sequence ID" value="KAG0142021.1"/>
    <property type="molecule type" value="Genomic_DNA"/>
</dbReference>
<gene>
    <name evidence="1" type="ORF">CROQUDRAFT_98077</name>
</gene>
<evidence type="ECO:0000313" key="2">
    <source>
        <dbReference type="Proteomes" id="UP000886653"/>
    </source>
</evidence>
<name>A0A9P6NE59_9BASI</name>
<keyword evidence="2" id="KW-1185">Reference proteome</keyword>
<sequence length="171" mass="18961">MSSGEALVNRTMSQSSGTALSAFRSHSLIYLEHDTRLASSLARLNARAWFGNHRHGRHLRIAHLRMMALIASTKEAAKNFVEAQTTRVGAAVVIPAHDITLSDKLGYETMHAVYEGVLIGLYPSVETTHQRLNPLLDTPTVFPFLADFVLHTKRFSSFVSYLPSDEDAPKL</sequence>
<protein>
    <submittedName>
        <fullName evidence="1">Uncharacterized protein</fullName>
    </submittedName>
</protein>
<accession>A0A9P6NE59</accession>
<reference evidence="1" key="1">
    <citation type="submission" date="2013-11" db="EMBL/GenBank/DDBJ databases">
        <title>Genome sequence of the fusiform rust pathogen reveals effectors for host alternation and coevolution with pine.</title>
        <authorList>
            <consortium name="DOE Joint Genome Institute"/>
            <person name="Smith K."/>
            <person name="Pendleton A."/>
            <person name="Kubisiak T."/>
            <person name="Anderson C."/>
            <person name="Salamov A."/>
            <person name="Aerts A."/>
            <person name="Riley R."/>
            <person name="Clum A."/>
            <person name="Lindquist E."/>
            <person name="Ence D."/>
            <person name="Campbell M."/>
            <person name="Kronenberg Z."/>
            <person name="Feau N."/>
            <person name="Dhillon B."/>
            <person name="Hamelin R."/>
            <person name="Burleigh J."/>
            <person name="Smith J."/>
            <person name="Yandell M."/>
            <person name="Nelson C."/>
            <person name="Grigoriev I."/>
            <person name="Davis J."/>
        </authorList>
    </citation>
    <scope>NUCLEOTIDE SEQUENCE</scope>
    <source>
        <strain evidence="1">G11</strain>
    </source>
</reference>